<dbReference type="EMBL" id="JALJOR010000003">
    <property type="protein sequence ID" value="KAK9819838.1"/>
    <property type="molecule type" value="Genomic_DNA"/>
</dbReference>
<gene>
    <name evidence="3" type="ORF">WJX72_003042</name>
</gene>
<accession>A0AAW1QET4</accession>
<feature type="coiled-coil region" evidence="1">
    <location>
        <begin position="261"/>
        <end position="302"/>
    </location>
</feature>
<dbReference type="AlphaFoldDB" id="A0AAW1QET4"/>
<evidence type="ECO:0000256" key="2">
    <source>
        <dbReference type="SAM" id="MobiDB-lite"/>
    </source>
</evidence>
<name>A0AAW1QET4_9CHLO</name>
<organism evidence="3 4">
    <name type="scientific">[Myrmecia] bisecta</name>
    <dbReference type="NCBI Taxonomy" id="41462"/>
    <lineage>
        <taxon>Eukaryota</taxon>
        <taxon>Viridiplantae</taxon>
        <taxon>Chlorophyta</taxon>
        <taxon>core chlorophytes</taxon>
        <taxon>Trebouxiophyceae</taxon>
        <taxon>Trebouxiales</taxon>
        <taxon>Trebouxiaceae</taxon>
        <taxon>Myrmecia</taxon>
    </lineage>
</organism>
<proteinExistence type="predicted"/>
<sequence>MFPSLKALRRQLELAESQIASVLLAPATHKPAAKRGPTAVQPVGGALDGPNPPAPLANRKVATGMDSSASPRQHTQAGAATVRDSALCVSVHRPKKAASGPAVELKQAPRRGLAQALKLADQWRTKCASQELRIAGQMETVHALEDSSKQQAAALEAVQAELATKAEALEGARAALVHTRAALQREQQEAAGQAALVMGQAKKREAQLQAQNAFLESQLSELKQQAARGRERESSLLEAAKRAAADRAGLAGTAAAACTAATDAEHSLLQLQKRMASLQRTLHQEKKNREDLELKLAKAAAGCEKLHRDLSAARQARRMGEAERRSTAASLEACRQQAEAAQRQVADLRQQNEALKASLKQASMRQFKVTEDNSRLRQRNAHQRQRLQDLLHTRHDSGTDSEESETPDWVQLPGGGAGTDHSQLALNTYYAYSHAARPKSAPPKAAPLAGAGKQPAEKTERHKHAKERGRTAPTRSGDQRMLAMRAPRPRSKTGSGQGRS</sequence>
<evidence type="ECO:0000313" key="3">
    <source>
        <dbReference type="EMBL" id="KAK9819838.1"/>
    </source>
</evidence>
<reference evidence="3 4" key="1">
    <citation type="journal article" date="2024" name="Nat. Commun.">
        <title>Phylogenomics reveals the evolutionary origins of lichenization in chlorophyte algae.</title>
        <authorList>
            <person name="Puginier C."/>
            <person name="Libourel C."/>
            <person name="Otte J."/>
            <person name="Skaloud P."/>
            <person name="Haon M."/>
            <person name="Grisel S."/>
            <person name="Petersen M."/>
            <person name="Berrin J.G."/>
            <person name="Delaux P.M."/>
            <person name="Dal Grande F."/>
            <person name="Keller J."/>
        </authorList>
    </citation>
    <scope>NUCLEOTIDE SEQUENCE [LARGE SCALE GENOMIC DNA]</scope>
    <source>
        <strain evidence="3 4">SAG 2043</strain>
    </source>
</reference>
<feature type="compositionally biased region" description="Polar residues" evidence="2">
    <location>
        <begin position="65"/>
        <end position="78"/>
    </location>
</feature>
<comment type="caution">
    <text evidence="3">The sequence shown here is derived from an EMBL/GenBank/DDBJ whole genome shotgun (WGS) entry which is preliminary data.</text>
</comment>
<feature type="coiled-coil region" evidence="1">
    <location>
        <begin position="331"/>
        <end position="365"/>
    </location>
</feature>
<feature type="region of interest" description="Disordered" evidence="2">
    <location>
        <begin position="29"/>
        <end position="78"/>
    </location>
</feature>
<evidence type="ECO:0000256" key="1">
    <source>
        <dbReference type="SAM" id="Coils"/>
    </source>
</evidence>
<dbReference type="Proteomes" id="UP001489004">
    <property type="component" value="Unassembled WGS sequence"/>
</dbReference>
<feature type="region of interest" description="Disordered" evidence="2">
    <location>
        <begin position="436"/>
        <end position="500"/>
    </location>
</feature>
<keyword evidence="1" id="KW-0175">Coiled coil</keyword>
<protein>
    <submittedName>
        <fullName evidence="3">Uncharacterized protein</fullName>
    </submittedName>
</protein>
<keyword evidence="4" id="KW-1185">Reference proteome</keyword>
<feature type="region of interest" description="Disordered" evidence="2">
    <location>
        <begin position="392"/>
        <end position="420"/>
    </location>
</feature>
<evidence type="ECO:0000313" key="4">
    <source>
        <dbReference type="Proteomes" id="UP001489004"/>
    </source>
</evidence>
<feature type="coiled-coil region" evidence="1">
    <location>
        <begin position="155"/>
        <end position="232"/>
    </location>
</feature>